<feature type="non-terminal residue" evidence="1">
    <location>
        <position position="240"/>
    </location>
</feature>
<sequence length="240" mass="27864">MYKLNLLNENQVKEFSKALWSQTDKSTGFPKNTDFYKFAFLKSLPHPNNIDPVSLFKDYIAKEKFPIQKTKAEKGISITEGDIPFCYELIGATKSPFFDKGIDWSEQEAIDIFHRLLEWWDSDKEFTKKDKDTKFFGGIGGEFKKRFSNLTRILNHVIIPRLLLQVSIKEDLNRLLKELSKYDIPCVATHAASLCIFPEQRLDVFSKIELAILSKQEEKIRDGYNAIYQIFVLHNANKIA</sequence>
<dbReference type="AlphaFoldDB" id="X1JG53"/>
<protein>
    <submittedName>
        <fullName evidence="1">Uncharacterized protein</fullName>
    </submittedName>
</protein>
<name>X1JG53_9ZZZZ</name>
<reference evidence="1" key="1">
    <citation type="journal article" date="2014" name="Front. Microbiol.">
        <title>High frequency of phylogenetically diverse reductive dehalogenase-homologous genes in deep subseafloor sedimentary metagenomes.</title>
        <authorList>
            <person name="Kawai M."/>
            <person name="Futagami T."/>
            <person name="Toyoda A."/>
            <person name="Takaki Y."/>
            <person name="Nishi S."/>
            <person name="Hori S."/>
            <person name="Arai W."/>
            <person name="Tsubouchi T."/>
            <person name="Morono Y."/>
            <person name="Uchiyama I."/>
            <person name="Ito T."/>
            <person name="Fujiyama A."/>
            <person name="Inagaki F."/>
            <person name="Takami H."/>
        </authorList>
    </citation>
    <scope>NUCLEOTIDE SEQUENCE</scope>
    <source>
        <strain evidence="1">Expedition CK06-06</strain>
    </source>
</reference>
<organism evidence="1">
    <name type="scientific">marine sediment metagenome</name>
    <dbReference type="NCBI Taxonomy" id="412755"/>
    <lineage>
        <taxon>unclassified sequences</taxon>
        <taxon>metagenomes</taxon>
        <taxon>ecological metagenomes</taxon>
    </lineage>
</organism>
<dbReference type="EMBL" id="BARU01039381">
    <property type="protein sequence ID" value="GAH80480.1"/>
    <property type="molecule type" value="Genomic_DNA"/>
</dbReference>
<proteinExistence type="predicted"/>
<gene>
    <name evidence="1" type="ORF">S03H2_61046</name>
</gene>
<evidence type="ECO:0000313" key="1">
    <source>
        <dbReference type="EMBL" id="GAH80480.1"/>
    </source>
</evidence>
<comment type="caution">
    <text evidence="1">The sequence shown here is derived from an EMBL/GenBank/DDBJ whole genome shotgun (WGS) entry which is preliminary data.</text>
</comment>
<accession>X1JG53</accession>